<evidence type="ECO:0000256" key="1">
    <source>
        <dbReference type="SAM" id="Phobius"/>
    </source>
</evidence>
<organism evidence="2 3">
    <name type="scientific">Candidatus Daviesbacteria bacterium RIFCSPLOWO2_01_FULL_39_12</name>
    <dbReference type="NCBI Taxonomy" id="1797785"/>
    <lineage>
        <taxon>Bacteria</taxon>
        <taxon>Candidatus Daviesiibacteriota</taxon>
    </lineage>
</organism>
<gene>
    <name evidence="2" type="ORF">A3B45_02320</name>
</gene>
<protein>
    <recommendedName>
        <fullName evidence="4">PilN biogenesis protein dimerization domain-containing protein</fullName>
    </recommendedName>
</protein>
<name>A0A1F5KSF0_9BACT</name>
<keyword evidence="1" id="KW-0812">Transmembrane</keyword>
<dbReference type="InterPro" id="IPR007813">
    <property type="entry name" value="PilN"/>
</dbReference>
<dbReference type="EMBL" id="MFDM01000011">
    <property type="protein sequence ID" value="OGE43842.1"/>
    <property type="molecule type" value="Genomic_DNA"/>
</dbReference>
<dbReference type="Pfam" id="PF05137">
    <property type="entry name" value="PilN"/>
    <property type="match status" value="1"/>
</dbReference>
<evidence type="ECO:0000313" key="2">
    <source>
        <dbReference type="EMBL" id="OGE43842.1"/>
    </source>
</evidence>
<evidence type="ECO:0000313" key="3">
    <source>
        <dbReference type="Proteomes" id="UP000178565"/>
    </source>
</evidence>
<keyword evidence="1" id="KW-0472">Membrane</keyword>
<accession>A0A1F5KSF0</accession>
<reference evidence="2 3" key="1">
    <citation type="journal article" date="2016" name="Nat. Commun.">
        <title>Thousands of microbial genomes shed light on interconnected biogeochemical processes in an aquifer system.</title>
        <authorList>
            <person name="Anantharaman K."/>
            <person name="Brown C.T."/>
            <person name="Hug L.A."/>
            <person name="Sharon I."/>
            <person name="Castelle C.J."/>
            <person name="Probst A.J."/>
            <person name="Thomas B.C."/>
            <person name="Singh A."/>
            <person name="Wilkins M.J."/>
            <person name="Karaoz U."/>
            <person name="Brodie E.L."/>
            <person name="Williams K.H."/>
            <person name="Hubbard S.S."/>
            <person name="Banfield J.F."/>
        </authorList>
    </citation>
    <scope>NUCLEOTIDE SEQUENCE [LARGE SCALE GENOMIC DNA]</scope>
</reference>
<feature type="transmembrane region" description="Helical" evidence="1">
    <location>
        <begin position="32"/>
        <end position="57"/>
    </location>
</feature>
<dbReference type="Proteomes" id="UP000178565">
    <property type="component" value="Unassembled WGS sequence"/>
</dbReference>
<keyword evidence="1" id="KW-1133">Transmembrane helix</keyword>
<comment type="caution">
    <text evidence="2">The sequence shown here is derived from an EMBL/GenBank/DDBJ whole genome shotgun (WGS) entry which is preliminary data.</text>
</comment>
<evidence type="ECO:0008006" key="4">
    <source>
        <dbReference type="Google" id="ProtNLM"/>
    </source>
</evidence>
<dbReference type="AlphaFoldDB" id="A0A1F5KSF0"/>
<proteinExistence type="predicted"/>
<sequence length="194" mass="22164">MAAKNTNQSSKLLIHLDLLRSQSDYSKLSSKIIHYLVSTGKYILITVEAIMLIAFFIRFKLDTDLATQQKAINQKKDYIQSLRVSEIAIRQTQFKLSQVKLFYENYVEYPQIFKEIADQTPPGVKFINVAMETQENKVIIRINAQAQSSNDISNFTQGLKTSQHFKDVGLTTLNVEQNIIKFTLNLSAPIKLES</sequence>
<dbReference type="STRING" id="1797785.A3B45_02320"/>